<keyword evidence="11" id="KW-1185">Reference proteome</keyword>
<dbReference type="CDD" id="cd17920">
    <property type="entry name" value="DEXHc_RecQ"/>
    <property type="match status" value="1"/>
</dbReference>
<protein>
    <recommendedName>
        <fullName evidence="7">DNA 3'-5' helicase</fullName>
        <ecNumber evidence="7">5.6.2.4</ecNumber>
    </recommendedName>
</protein>
<feature type="domain" description="Helicase C-terminal" evidence="9">
    <location>
        <begin position="534"/>
        <end position="686"/>
    </location>
</feature>
<dbReference type="RefSeq" id="WP_390295047.1">
    <property type="nucleotide sequence ID" value="NZ_JBHSFU010000004.1"/>
</dbReference>
<evidence type="ECO:0000313" key="10">
    <source>
        <dbReference type="EMBL" id="MFC4558385.1"/>
    </source>
</evidence>
<dbReference type="SMART" id="SM00490">
    <property type="entry name" value="HELICc"/>
    <property type="match status" value="1"/>
</dbReference>
<dbReference type="PANTHER" id="PTHR13710:SF105">
    <property type="entry name" value="ATP-DEPENDENT DNA HELICASE Q1"/>
    <property type="match status" value="1"/>
</dbReference>
<keyword evidence="3" id="KW-0067">ATP-binding</keyword>
<gene>
    <name evidence="10" type="ORF">ACFO3D_09190</name>
</gene>
<evidence type="ECO:0000259" key="9">
    <source>
        <dbReference type="PROSITE" id="PS51194"/>
    </source>
</evidence>
<dbReference type="Gene3D" id="3.40.50.300">
    <property type="entry name" value="P-loop containing nucleotide triphosphate hydrolases"/>
    <property type="match status" value="2"/>
</dbReference>
<dbReference type="InterPro" id="IPR011545">
    <property type="entry name" value="DEAD/DEAH_box_helicase_dom"/>
</dbReference>
<dbReference type="PANTHER" id="PTHR13710">
    <property type="entry name" value="DNA HELICASE RECQ FAMILY MEMBER"/>
    <property type="match status" value="1"/>
</dbReference>
<dbReference type="InterPro" id="IPR001650">
    <property type="entry name" value="Helicase_C-like"/>
</dbReference>
<keyword evidence="10" id="KW-0378">Hydrolase</keyword>
<proteinExistence type="inferred from homology"/>
<comment type="catalytic activity">
    <reaction evidence="6">
        <text>Couples ATP hydrolysis with the unwinding of duplex DNA by translocating in the 3'-5' direction.</text>
        <dbReference type="EC" id="5.6.2.4"/>
    </reaction>
</comment>
<organism evidence="10 11">
    <name type="scientific">Virgibacillus kekensis</name>
    <dbReference type="NCBI Taxonomy" id="202261"/>
    <lineage>
        <taxon>Bacteria</taxon>
        <taxon>Bacillati</taxon>
        <taxon>Bacillota</taxon>
        <taxon>Bacilli</taxon>
        <taxon>Bacillales</taxon>
        <taxon>Bacillaceae</taxon>
        <taxon>Virgibacillus</taxon>
    </lineage>
</organism>
<dbReference type="InterPro" id="IPR014001">
    <property type="entry name" value="Helicase_ATP-bd"/>
</dbReference>
<keyword evidence="2" id="KW-0547">Nucleotide-binding</keyword>
<dbReference type="GO" id="GO:0004386">
    <property type="term" value="F:helicase activity"/>
    <property type="evidence" value="ECO:0007669"/>
    <property type="project" value="UniProtKB-KW"/>
</dbReference>
<reference evidence="11" key="1">
    <citation type="journal article" date="2019" name="Int. J. Syst. Evol. Microbiol.">
        <title>The Global Catalogue of Microorganisms (GCM) 10K type strain sequencing project: providing services to taxonomists for standard genome sequencing and annotation.</title>
        <authorList>
            <consortium name="The Broad Institute Genomics Platform"/>
            <consortium name="The Broad Institute Genome Sequencing Center for Infectious Disease"/>
            <person name="Wu L."/>
            <person name="Ma J."/>
        </authorList>
    </citation>
    <scope>NUCLEOTIDE SEQUENCE [LARGE SCALE GENOMIC DNA]</scope>
    <source>
        <strain evidence="11">CGMCC 4.7426</strain>
    </source>
</reference>
<dbReference type="PROSITE" id="PS51192">
    <property type="entry name" value="HELICASE_ATP_BIND_1"/>
    <property type="match status" value="1"/>
</dbReference>
<dbReference type="EC" id="5.6.2.4" evidence="7"/>
<dbReference type="SUPFAM" id="SSF52540">
    <property type="entry name" value="P-loop containing nucleoside triphosphate hydrolases"/>
    <property type="match status" value="1"/>
</dbReference>
<dbReference type="Proteomes" id="UP001595989">
    <property type="component" value="Unassembled WGS sequence"/>
</dbReference>
<evidence type="ECO:0000256" key="1">
    <source>
        <dbReference type="ARBA" id="ARBA00005446"/>
    </source>
</evidence>
<sequence>MNIEKRIEEIAEQNGPCIVVLKGFDTSKLKREKKYFSFSIDYFDTVNLSTLQEQVIEDIIQHRTFTDAYLWMTIEEYQLFKDQEAINKMPVLVIENNLFNKQYPYRGSLSNVESIYHYLYYQEDNELENDQLKILENVSKFYGQIDYSKHSGNYYVTYPEFDEKPLTFKYYDEKEYDYKFSEDYPTENISQIELSDDELPFLDLIMNIITKEGTNNVLFVLSGANELLPNNYLARINILANISDINIYFTTLSIRRKVIANEDAYVKILNDVYGYDDYKEIEFYKNIEGQSKETINISQAQIIDDIVIQAEKAMHGEDFRDIYITAATGAGKSVMFQIPALYLADKYADDKPLTLVISPLIGLMNDQVDSMQRKGIKNSATINGNTPPYEKERILDEIQNQKVDILYLSPETLQARSDIKMLIGNRNIGVVIIDEAHIVTTWGKSFRSDYWYLGIYLAKLRKEYKFPIVTFTATAIYGGREDMYLDTRNSLNMISPISYFGKVRRDELIMVVRSSEKDLEKEGRDYRKTKHALALKHLKKAHNNKQKSLVYFPTVKLLTDFKTFLTQNAPDLAEATGKYHGSLSKEEKDEVLYQYVSGELQFVLATKAFGMGIDIPDITNVYHYAPTGNVVDYIQEIGRAARDKKKVANGYGLIDFLNRDMNEVKQLYGMSAIRKSQIIEVMKKVLSVYKEKNYNRNLIISPEDFKYIFVQNKRDEDSLDNKVKTVLLMIEKDFSSPNKLGYSPFVARPRSLFGNDLIFVTPKLERTFIHSSLGKYFSKLYEIQSESYSAVYQVNLSGIWEKYYRSMSFPSFKFALYSAEERAKLKHKSIFEKLIYVSGVEVGLNNNESIEPIVSEYNLILQGFETFVNIYKMSGKHFSVDDLGYHFMKTLKISDKFEAMTFAQTVINAAFEYSKIKEIKFISERPSSGDSKPKYIIHKDGDLFTTFIKRGLLATLKPSDNFVEHGRDILTFYMRANSVELDAKIAALGIGESRKLLNYQVVGGNNPQIYLRMNSIYPLEKAIKQGDFYQNRILKDVQDKHYTSVEMLKYLFTKEQEGNSPKEKILNYSKWFWDNIEDYFMGILPGEVKDALSKPKK</sequence>
<feature type="domain" description="Helicase ATP-binding" evidence="8">
    <location>
        <begin position="313"/>
        <end position="493"/>
    </location>
</feature>
<name>A0ABV9DHR9_9BACI</name>
<evidence type="ECO:0000256" key="5">
    <source>
        <dbReference type="ARBA" id="ARBA00023235"/>
    </source>
</evidence>
<evidence type="ECO:0000256" key="3">
    <source>
        <dbReference type="ARBA" id="ARBA00022840"/>
    </source>
</evidence>
<evidence type="ECO:0000256" key="4">
    <source>
        <dbReference type="ARBA" id="ARBA00023125"/>
    </source>
</evidence>
<dbReference type="EMBL" id="JBHSFU010000004">
    <property type="protein sequence ID" value="MFC4558385.1"/>
    <property type="molecule type" value="Genomic_DNA"/>
</dbReference>
<dbReference type="Pfam" id="PF00270">
    <property type="entry name" value="DEAD"/>
    <property type="match status" value="1"/>
</dbReference>
<evidence type="ECO:0000259" key="8">
    <source>
        <dbReference type="PROSITE" id="PS51192"/>
    </source>
</evidence>
<evidence type="ECO:0000256" key="7">
    <source>
        <dbReference type="ARBA" id="ARBA00034808"/>
    </source>
</evidence>
<evidence type="ECO:0000256" key="2">
    <source>
        <dbReference type="ARBA" id="ARBA00022741"/>
    </source>
</evidence>
<keyword evidence="5" id="KW-0413">Isomerase</keyword>
<dbReference type="Pfam" id="PF00271">
    <property type="entry name" value="Helicase_C"/>
    <property type="match status" value="1"/>
</dbReference>
<comment type="caution">
    <text evidence="10">The sequence shown here is derived from an EMBL/GenBank/DDBJ whole genome shotgun (WGS) entry which is preliminary data.</text>
</comment>
<keyword evidence="10" id="KW-0347">Helicase</keyword>
<keyword evidence="4" id="KW-0238">DNA-binding</keyword>
<dbReference type="InterPro" id="IPR027417">
    <property type="entry name" value="P-loop_NTPase"/>
</dbReference>
<evidence type="ECO:0000313" key="11">
    <source>
        <dbReference type="Proteomes" id="UP001595989"/>
    </source>
</evidence>
<dbReference type="SMART" id="SM00487">
    <property type="entry name" value="DEXDc"/>
    <property type="match status" value="1"/>
</dbReference>
<dbReference type="PROSITE" id="PS51194">
    <property type="entry name" value="HELICASE_CTER"/>
    <property type="match status" value="1"/>
</dbReference>
<comment type="similarity">
    <text evidence="1">Belongs to the helicase family. RecQ subfamily.</text>
</comment>
<evidence type="ECO:0000256" key="6">
    <source>
        <dbReference type="ARBA" id="ARBA00034617"/>
    </source>
</evidence>
<accession>A0ABV9DHR9</accession>